<evidence type="ECO:0000256" key="3">
    <source>
        <dbReference type="ARBA" id="ARBA00022448"/>
    </source>
</evidence>
<keyword evidence="7" id="KW-0479">Metal-binding</keyword>
<keyword evidence="5" id="KW-0349">Heme</keyword>
<evidence type="ECO:0000256" key="5">
    <source>
        <dbReference type="ARBA" id="ARBA00022617"/>
    </source>
</evidence>
<dbReference type="GO" id="GO:0022904">
    <property type="term" value="P:respiratory electron transport chain"/>
    <property type="evidence" value="ECO:0007669"/>
    <property type="project" value="InterPro"/>
</dbReference>
<dbReference type="KEGG" id="acr:Acry_3332"/>
<dbReference type="HOGENOM" id="CLU_095321_4_1_5"/>
<dbReference type="RefSeq" id="WP_011930709.1">
    <property type="nucleotide sequence ID" value="NC_009468.1"/>
</dbReference>
<evidence type="ECO:0000256" key="12">
    <source>
        <dbReference type="ARBA" id="ARBA00037975"/>
    </source>
</evidence>
<keyword evidence="8" id="KW-0249">Electron transport</keyword>
<dbReference type="InterPro" id="IPR016174">
    <property type="entry name" value="Di-haem_cyt_TM"/>
</dbReference>
<gene>
    <name evidence="15" type="ordered locus">Acry_3332</name>
</gene>
<sequence length="181" mass="20020">MAEAWRPAQRRLHWWTAGLVATGFAIAWIMVAVPLRDLLVKFLLFQLHKTIGLTVFALVVWRLGLRNRHGRPAEADGLSIAERRAAAAGQALLYGLLLAVPVLGYLTACSAPSGFPTLFLGVIPIPSVIGPDPHLFDLLAPIHRWSAIILIALAVGHALQAIRHHRRGRLLLRQMWRAPPR</sequence>
<evidence type="ECO:0000256" key="4">
    <source>
        <dbReference type="ARBA" id="ARBA00022475"/>
    </source>
</evidence>
<dbReference type="PANTHER" id="PTHR30529:SF1">
    <property type="entry name" value="CYTOCHROME B561 HOMOLOG 2"/>
    <property type="match status" value="1"/>
</dbReference>
<evidence type="ECO:0000256" key="6">
    <source>
        <dbReference type="ARBA" id="ARBA00022692"/>
    </source>
</evidence>
<keyword evidence="10" id="KW-0408">Iron</keyword>
<dbReference type="GO" id="GO:0005886">
    <property type="term" value="C:plasma membrane"/>
    <property type="evidence" value="ECO:0007669"/>
    <property type="project" value="UniProtKB-SubCell"/>
</dbReference>
<evidence type="ECO:0000256" key="7">
    <source>
        <dbReference type="ARBA" id="ARBA00022723"/>
    </source>
</evidence>
<protein>
    <submittedName>
        <fullName evidence="15">Cytochrome B561</fullName>
    </submittedName>
</protein>
<keyword evidence="3" id="KW-0813">Transport</keyword>
<evidence type="ECO:0000256" key="10">
    <source>
        <dbReference type="ARBA" id="ARBA00023004"/>
    </source>
</evidence>
<feature type="transmembrane region" description="Helical" evidence="13">
    <location>
        <begin position="12"/>
        <end position="31"/>
    </location>
</feature>
<evidence type="ECO:0000256" key="13">
    <source>
        <dbReference type="SAM" id="Phobius"/>
    </source>
</evidence>
<dbReference type="InterPro" id="IPR011577">
    <property type="entry name" value="Cyt_b561_bac/Ni-Hgenase"/>
</dbReference>
<feature type="transmembrane region" description="Helical" evidence="13">
    <location>
        <begin position="43"/>
        <end position="64"/>
    </location>
</feature>
<reference evidence="15 16" key="1">
    <citation type="submission" date="2007-05" db="EMBL/GenBank/DDBJ databases">
        <title>Complete sequence of plasmid2 pACRY02 of Acidiphilium cryptum JF-5.</title>
        <authorList>
            <consortium name="US DOE Joint Genome Institute"/>
            <person name="Copeland A."/>
            <person name="Lucas S."/>
            <person name="Lapidus A."/>
            <person name="Barry K."/>
            <person name="Detter J.C."/>
            <person name="Glavina del Rio T."/>
            <person name="Hammon N."/>
            <person name="Israni S."/>
            <person name="Dalin E."/>
            <person name="Tice H."/>
            <person name="Pitluck S."/>
            <person name="Sims D."/>
            <person name="Brettin T."/>
            <person name="Bruce D."/>
            <person name="Han C."/>
            <person name="Schmutz J."/>
            <person name="Larimer F."/>
            <person name="Land M."/>
            <person name="Hauser L."/>
            <person name="Kyrpides N."/>
            <person name="Kim E."/>
            <person name="Magnuson T."/>
            <person name="Richardson P."/>
        </authorList>
    </citation>
    <scope>NUCLEOTIDE SEQUENCE [LARGE SCALE GENOMIC DNA]</scope>
    <source>
        <strain evidence="16">JF-5</strain>
        <plasmid evidence="16">Plasmid pACRY02</plasmid>
    </source>
</reference>
<evidence type="ECO:0000256" key="9">
    <source>
        <dbReference type="ARBA" id="ARBA00022989"/>
    </source>
</evidence>
<keyword evidence="16" id="KW-1185">Reference proteome</keyword>
<comment type="subcellular location">
    <subcellularLocation>
        <location evidence="2">Cell membrane</location>
        <topology evidence="2">Multi-pass membrane protein</topology>
    </subcellularLocation>
</comment>
<comment type="similarity">
    <text evidence="12">Belongs to the cytochrome b561 family.</text>
</comment>
<comment type="cofactor">
    <cofactor evidence="1">
        <name>heme b</name>
        <dbReference type="ChEBI" id="CHEBI:60344"/>
    </cofactor>
</comment>
<proteinExistence type="inferred from homology"/>
<dbReference type="GO" id="GO:0009055">
    <property type="term" value="F:electron transfer activity"/>
    <property type="evidence" value="ECO:0007669"/>
    <property type="project" value="InterPro"/>
</dbReference>
<organism evidence="15 16">
    <name type="scientific">Acidiphilium cryptum (strain JF-5)</name>
    <dbReference type="NCBI Taxonomy" id="349163"/>
    <lineage>
        <taxon>Bacteria</taxon>
        <taxon>Pseudomonadati</taxon>
        <taxon>Pseudomonadota</taxon>
        <taxon>Alphaproteobacteria</taxon>
        <taxon>Acetobacterales</taxon>
        <taxon>Acidocellaceae</taxon>
        <taxon>Acidiphilium</taxon>
    </lineage>
</organism>
<evidence type="ECO:0000313" key="16">
    <source>
        <dbReference type="Proteomes" id="UP000000245"/>
    </source>
</evidence>
<dbReference type="AlphaFoldDB" id="A5FTL2"/>
<feature type="transmembrane region" description="Helical" evidence="13">
    <location>
        <begin position="142"/>
        <end position="162"/>
    </location>
</feature>
<evidence type="ECO:0000256" key="11">
    <source>
        <dbReference type="ARBA" id="ARBA00023136"/>
    </source>
</evidence>
<dbReference type="Pfam" id="PF01292">
    <property type="entry name" value="Ni_hydr_CYTB"/>
    <property type="match status" value="1"/>
</dbReference>
<evidence type="ECO:0000259" key="14">
    <source>
        <dbReference type="Pfam" id="PF01292"/>
    </source>
</evidence>
<feature type="transmembrane region" description="Helical" evidence="13">
    <location>
        <begin position="85"/>
        <end position="108"/>
    </location>
</feature>
<keyword evidence="9 13" id="KW-1133">Transmembrane helix</keyword>
<dbReference type="Proteomes" id="UP000000245">
    <property type="component" value="Plasmid pACRY02"/>
</dbReference>
<keyword evidence="15" id="KW-0614">Plasmid</keyword>
<feature type="domain" description="Cytochrome b561 bacterial/Ni-hydrogenase" evidence="14">
    <location>
        <begin position="5"/>
        <end position="177"/>
    </location>
</feature>
<dbReference type="PANTHER" id="PTHR30529">
    <property type="entry name" value="CYTOCHROME B561"/>
    <property type="match status" value="1"/>
</dbReference>
<dbReference type="GO" id="GO:0020037">
    <property type="term" value="F:heme binding"/>
    <property type="evidence" value="ECO:0007669"/>
    <property type="project" value="TreeGrafter"/>
</dbReference>
<keyword evidence="11 13" id="KW-0472">Membrane</keyword>
<keyword evidence="6 13" id="KW-0812">Transmembrane</keyword>
<name>A5FTL2_ACICJ</name>
<evidence type="ECO:0000256" key="8">
    <source>
        <dbReference type="ARBA" id="ARBA00022982"/>
    </source>
</evidence>
<evidence type="ECO:0000313" key="15">
    <source>
        <dbReference type="EMBL" id="ABQ28944.1"/>
    </source>
</evidence>
<evidence type="ECO:0000256" key="1">
    <source>
        <dbReference type="ARBA" id="ARBA00001970"/>
    </source>
</evidence>
<dbReference type="EMBL" id="CP000690">
    <property type="protein sequence ID" value="ABQ28944.1"/>
    <property type="molecule type" value="Genomic_DNA"/>
</dbReference>
<geneLocation type="plasmid" evidence="15 16">
    <name>pACRY02</name>
</geneLocation>
<keyword evidence="4" id="KW-1003">Cell membrane</keyword>
<accession>A5FTL2</accession>
<evidence type="ECO:0000256" key="2">
    <source>
        <dbReference type="ARBA" id="ARBA00004651"/>
    </source>
</evidence>
<dbReference type="SUPFAM" id="SSF81342">
    <property type="entry name" value="Transmembrane di-heme cytochromes"/>
    <property type="match status" value="1"/>
</dbReference>
<dbReference type="GO" id="GO:0046872">
    <property type="term" value="F:metal ion binding"/>
    <property type="evidence" value="ECO:0007669"/>
    <property type="project" value="UniProtKB-KW"/>
</dbReference>
<dbReference type="InterPro" id="IPR052168">
    <property type="entry name" value="Cytochrome_b561_oxidase"/>
</dbReference>